<dbReference type="Proteomes" id="UP000315215">
    <property type="component" value="Chromosome"/>
</dbReference>
<feature type="transmembrane region" description="Helical" evidence="1">
    <location>
        <begin position="35"/>
        <end position="55"/>
    </location>
</feature>
<dbReference type="AlphaFoldDB" id="A0A516KDC7"/>
<evidence type="ECO:0000313" key="3">
    <source>
        <dbReference type="Proteomes" id="UP000315215"/>
    </source>
</evidence>
<keyword evidence="1" id="KW-0472">Membrane</keyword>
<feature type="transmembrane region" description="Helical" evidence="1">
    <location>
        <begin position="6"/>
        <end position="23"/>
    </location>
</feature>
<proteinExistence type="predicted"/>
<keyword evidence="3" id="KW-1185">Reference proteome</keyword>
<gene>
    <name evidence="2" type="ORF">FN924_03940</name>
</gene>
<dbReference type="OrthoDB" id="2427984at2"/>
<sequence length="86" mass="9610">MLPIVLSILLVIAMGISIAVLIQRRKKAGITGVKTALSSICLYLMAVVNLCAYWLDFMGIISWTLSIVLLFLAAYFTKFLHFSKDR</sequence>
<feature type="transmembrane region" description="Helical" evidence="1">
    <location>
        <begin position="61"/>
        <end position="80"/>
    </location>
</feature>
<dbReference type="KEGG" id="aqt:FN924_03940"/>
<name>A0A516KDC7_9BACI</name>
<protein>
    <submittedName>
        <fullName evidence="2">Uncharacterized protein</fullName>
    </submittedName>
</protein>
<dbReference type="RefSeq" id="WP_143892164.1">
    <property type="nucleotide sequence ID" value="NZ_CP041666.1"/>
</dbReference>
<evidence type="ECO:0000256" key="1">
    <source>
        <dbReference type="SAM" id="Phobius"/>
    </source>
</evidence>
<keyword evidence="1" id="KW-1133">Transmembrane helix</keyword>
<dbReference type="EMBL" id="CP041666">
    <property type="protein sequence ID" value="QDP39414.1"/>
    <property type="molecule type" value="Genomic_DNA"/>
</dbReference>
<evidence type="ECO:0000313" key="2">
    <source>
        <dbReference type="EMBL" id="QDP39414.1"/>
    </source>
</evidence>
<accession>A0A516KDC7</accession>
<keyword evidence="1" id="KW-0812">Transmembrane</keyword>
<organism evidence="2 3">
    <name type="scientific">Radiobacillus deserti</name>
    <dbReference type="NCBI Taxonomy" id="2594883"/>
    <lineage>
        <taxon>Bacteria</taxon>
        <taxon>Bacillati</taxon>
        <taxon>Bacillota</taxon>
        <taxon>Bacilli</taxon>
        <taxon>Bacillales</taxon>
        <taxon>Bacillaceae</taxon>
        <taxon>Radiobacillus</taxon>
    </lineage>
</organism>
<reference evidence="2 3" key="1">
    <citation type="submission" date="2019-07" db="EMBL/GenBank/DDBJ databases">
        <authorList>
            <person name="Li J."/>
        </authorList>
    </citation>
    <scope>NUCLEOTIDE SEQUENCE [LARGE SCALE GENOMIC DNA]</scope>
    <source>
        <strain evidence="2 3">TKL69</strain>
    </source>
</reference>